<name>A0ABT8K8C8_9MICC</name>
<dbReference type="RefSeq" id="WP_301229750.1">
    <property type="nucleotide sequence ID" value="NZ_JAROCG010000002.1"/>
</dbReference>
<dbReference type="GO" id="GO:0016757">
    <property type="term" value="F:glycosyltransferase activity"/>
    <property type="evidence" value="ECO:0007669"/>
    <property type="project" value="UniProtKB-KW"/>
</dbReference>
<dbReference type="Pfam" id="PF00534">
    <property type="entry name" value="Glycos_transf_1"/>
    <property type="match status" value="1"/>
</dbReference>
<dbReference type="Gene3D" id="3.40.50.2000">
    <property type="entry name" value="Glycogen Phosphorylase B"/>
    <property type="match status" value="2"/>
</dbReference>
<evidence type="ECO:0000313" key="5">
    <source>
        <dbReference type="EMBL" id="MDN4612584.1"/>
    </source>
</evidence>
<dbReference type="Pfam" id="PF13579">
    <property type="entry name" value="Glyco_trans_4_4"/>
    <property type="match status" value="1"/>
</dbReference>
<feature type="domain" description="Glycosyltransferase subfamily 4-like N-terminal" evidence="4">
    <location>
        <begin position="17"/>
        <end position="168"/>
    </location>
</feature>
<evidence type="ECO:0000256" key="1">
    <source>
        <dbReference type="ARBA" id="ARBA00022676"/>
    </source>
</evidence>
<dbReference type="PANTHER" id="PTHR12526:SF510">
    <property type="entry name" value="D-INOSITOL 3-PHOSPHATE GLYCOSYLTRANSFERASE"/>
    <property type="match status" value="1"/>
</dbReference>
<dbReference type="InterPro" id="IPR028098">
    <property type="entry name" value="Glyco_trans_4-like_N"/>
</dbReference>
<organism evidence="5 6">
    <name type="scientific">Arthrobacter burdickii</name>
    <dbReference type="NCBI Taxonomy" id="3035920"/>
    <lineage>
        <taxon>Bacteria</taxon>
        <taxon>Bacillati</taxon>
        <taxon>Actinomycetota</taxon>
        <taxon>Actinomycetes</taxon>
        <taxon>Micrococcales</taxon>
        <taxon>Micrococcaceae</taxon>
        <taxon>Arthrobacter</taxon>
    </lineage>
</organism>
<reference evidence="5" key="1">
    <citation type="submission" date="2023-06" db="EMBL/GenBank/DDBJ databases">
        <title>MT1 and MT2 Draft Genomes of Novel Species.</title>
        <authorList>
            <person name="Venkateswaran K."/>
        </authorList>
    </citation>
    <scope>NUCLEOTIDE SEQUENCE</scope>
    <source>
        <strain evidence="5">IIF3SC-B10</strain>
    </source>
</reference>
<evidence type="ECO:0000313" key="6">
    <source>
        <dbReference type="Proteomes" id="UP001174209"/>
    </source>
</evidence>
<keyword evidence="1 5" id="KW-0328">Glycosyltransferase</keyword>
<dbReference type="EMBL" id="JAROCG010000002">
    <property type="protein sequence ID" value="MDN4612584.1"/>
    <property type="molecule type" value="Genomic_DNA"/>
</dbReference>
<dbReference type="PANTHER" id="PTHR12526">
    <property type="entry name" value="GLYCOSYLTRANSFERASE"/>
    <property type="match status" value="1"/>
</dbReference>
<keyword evidence="2 5" id="KW-0808">Transferase</keyword>
<comment type="caution">
    <text evidence="5">The sequence shown here is derived from an EMBL/GenBank/DDBJ whole genome shotgun (WGS) entry which is preliminary data.</text>
</comment>
<evidence type="ECO:0000256" key="2">
    <source>
        <dbReference type="ARBA" id="ARBA00022679"/>
    </source>
</evidence>
<gene>
    <name evidence="5" type="ORF">P5G52_17075</name>
</gene>
<feature type="domain" description="Glycosyl transferase family 1" evidence="3">
    <location>
        <begin position="196"/>
        <end position="340"/>
    </location>
</feature>
<accession>A0ABT8K8C8</accession>
<dbReference type="SUPFAM" id="SSF53756">
    <property type="entry name" value="UDP-Glycosyltransferase/glycogen phosphorylase"/>
    <property type="match status" value="1"/>
</dbReference>
<protein>
    <submittedName>
        <fullName evidence="5">Glycosyltransferase</fullName>
        <ecNumber evidence="5">2.4.-.-</ecNumber>
    </submittedName>
</protein>
<keyword evidence="6" id="KW-1185">Reference proteome</keyword>
<evidence type="ECO:0000259" key="3">
    <source>
        <dbReference type="Pfam" id="PF00534"/>
    </source>
</evidence>
<dbReference type="Proteomes" id="UP001174209">
    <property type="component" value="Unassembled WGS sequence"/>
</dbReference>
<proteinExistence type="predicted"/>
<dbReference type="InterPro" id="IPR001296">
    <property type="entry name" value="Glyco_trans_1"/>
</dbReference>
<evidence type="ECO:0000259" key="4">
    <source>
        <dbReference type="Pfam" id="PF13579"/>
    </source>
</evidence>
<dbReference type="EC" id="2.4.-.-" evidence="5"/>
<sequence length="378" mass="40578">MRILRVVVLLSKTGKYGGPADTALAQARLAASAGNEVAVLGGFLKGDDLVPQEISGVRIRTELVRPLVPKVFFPTLFSLRIARALVGEIRRADVVHVSISREAVSLLAAWMTLIARKPLVLQPHGMLTARAFGLSRLLDFLIKPLMHMAAEGISLTHVEQSALARLYGQEMKNFSTIGNPLVAALPPSGAASEPHFSAIFIARLHERKRIRDFVGAALWSADQGWPDRYHFAGPDQGELEEVQAHVEALPTLSYGGVLSRQAIPEALLNARVFVLCSSNEPWGNVLVLALSLGIPCVVTRSTALAQDIEAAGAGIIVDDGSSEQIARAVHAIASSPERWSQLNAGALALAERRFSDSGVREQLLATYSAAVRGRTDIS</sequence>